<reference evidence="22" key="1">
    <citation type="submission" date="2020-05" db="EMBL/GenBank/DDBJ databases">
        <title>Mycena genomes resolve the evolution of fungal bioluminescence.</title>
        <authorList>
            <person name="Tsai I.J."/>
        </authorList>
    </citation>
    <scope>NUCLEOTIDE SEQUENCE</scope>
    <source>
        <strain evidence="22">CCC161011</strain>
    </source>
</reference>
<dbReference type="InterPro" id="IPR001584">
    <property type="entry name" value="Integrase_cat-core"/>
</dbReference>
<dbReference type="InterPro" id="IPR043502">
    <property type="entry name" value="DNA/RNA_pol_sf"/>
</dbReference>
<evidence type="ECO:0000256" key="3">
    <source>
        <dbReference type="ARBA" id="ARBA00022679"/>
    </source>
</evidence>
<dbReference type="GO" id="GO:0005634">
    <property type="term" value="C:nucleus"/>
    <property type="evidence" value="ECO:0007669"/>
    <property type="project" value="UniProtKB-SubCell"/>
</dbReference>
<evidence type="ECO:0000256" key="7">
    <source>
        <dbReference type="ARBA" id="ARBA00022750"/>
    </source>
</evidence>
<dbReference type="PANTHER" id="PTHR37984:SF5">
    <property type="entry name" value="PROTEIN NYNRIN-LIKE"/>
    <property type="match status" value="1"/>
</dbReference>
<dbReference type="PROSITE" id="PS00598">
    <property type="entry name" value="CHROMO_1"/>
    <property type="match status" value="1"/>
</dbReference>
<dbReference type="InterPro" id="IPR050951">
    <property type="entry name" value="Retrovirus_Pol_polyprotein"/>
</dbReference>
<evidence type="ECO:0000313" key="22">
    <source>
        <dbReference type="EMBL" id="KAF7371701.1"/>
    </source>
</evidence>
<evidence type="ECO:0000256" key="14">
    <source>
        <dbReference type="ARBA" id="ARBA00022932"/>
    </source>
</evidence>
<dbReference type="Pfam" id="PF17919">
    <property type="entry name" value="RT_RNaseH_2"/>
    <property type="match status" value="1"/>
</dbReference>
<keyword evidence="4" id="KW-0548">Nucleotidyltransferase</keyword>
<evidence type="ECO:0000256" key="5">
    <source>
        <dbReference type="ARBA" id="ARBA00022722"/>
    </source>
</evidence>
<evidence type="ECO:0000256" key="2">
    <source>
        <dbReference type="ARBA" id="ARBA00022670"/>
    </source>
</evidence>
<dbReference type="OrthoDB" id="2971978at2759"/>
<accession>A0A8H6Z7D2</accession>
<keyword evidence="6" id="KW-0479">Metal-binding</keyword>
<dbReference type="InterPro" id="IPR041588">
    <property type="entry name" value="Integrase_H2C2"/>
</dbReference>
<dbReference type="InterPro" id="IPR023779">
    <property type="entry name" value="Chromodomain_CS"/>
</dbReference>
<dbReference type="GO" id="GO:0046872">
    <property type="term" value="F:metal ion binding"/>
    <property type="evidence" value="ECO:0007669"/>
    <property type="project" value="UniProtKB-KW"/>
</dbReference>
<evidence type="ECO:0000259" key="21">
    <source>
        <dbReference type="PROSITE" id="PS50994"/>
    </source>
</evidence>
<dbReference type="Pfam" id="PF24626">
    <property type="entry name" value="SH3_Tf2-1"/>
    <property type="match status" value="1"/>
</dbReference>
<dbReference type="GO" id="GO:0004519">
    <property type="term" value="F:endonuclease activity"/>
    <property type="evidence" value="ECO:0007669"/>
    <property type="project" value="UniProtKB-KW"/>
</dbReference>
<dbReference type="InterPro" id="IPR041577">
    <property type="entry name" value="RT_RNaseH_2"/>
</dbReference>
<keyword evidence="12" id="KW-0229">DNA integration</keyword>
<dbReference type="SUPFAM" id="SSF56672">
    <property type="entry name" value="DNA/RNA polymerases"/>
    <property type="match status" value="1"/>
</dbReference>
<evidence type="ECO:0000256" key="1">
    <source>
        <dbReference type="ARBA" id="ARBA00004123"/>
    </source>
</evidence>
<keyword evidence="10" id="KW-0460">Magnesium</keyword>
<dbReference type="PROSITE" id="PS50994">
    <property type="entry name" value="INTEGRASE"/>
    <property type="match status" value="1"/>
</dbReference>
<evidence type="ECO:0000256" key="17">
    <source>
        <dbReference type="ARBA" id="ARBA00023242"/>
    </source>
</evidence>
<evidence type="ECO:0000313" key="23">
    <source>
        <dbReference type="Proteomes" id="UP000620124"/>
    </source>
</evidence>
<dbReference type="GO" id="GO:0006338">
    <property type="term" value="P:chromatin remodeling"/>
    <property type="evidence" value="ECO:0007669"/>
    <property type="project" value="UniProtKB-ARBA"/>
</dbReference>
<name>A0A8H6Z7D2_9AGAR</name>
<dbReference type="InterPro" id="IPR012337">
    <property type="entry name" value="RNaseH-like_sf"/>
</dbReference>
<feature type="domain" description="Integrase catalytic" evidence="21">
    <location>
        <begin position="429"/>
        <end position="590"/>
    </location>
</feature>
<dbReference type="InterPro" id="IPR043128">
    <property type="entry name" value="Rev_trsase/Diguanyl_cyclase"/>
</dbReference>
<evidence type="ECO:0000256" key="13">
    <source>
        <dbReference type="ARBA" id="ARBA00022918"/>
    </source>
</evidence>
<dbReference type="Pfam" id="PF17917">
    <property type="entry name" value="RT_RNaseH"/>
    <property type="match status" value="1"/>
</dbReference>
<keyword evidence="3" id="KW-0808">Transferase</keyword>
<dbReference type="GO" id="GO:0003887">
    <property type="term" value="F:DNA-directed DNA polymerase activity"/>
    <property type="evidence" value="ECO:0007669"/>
    <property type="project" value="UniProtKB-KW"/>
</dbReference>
<dbReference type="Gene3D" id="3.30.70.270">
    <property type="match status" value="1"/>
</dbReference>
<dbReference type="Pfam" id="PF00385">
    <property type="entry name" value="Chromo"/>
    <property type="match status" value="1"/>
</dbReference>
<dbReference type="SUPFAM" id="SSF53098">
    <property type="entry name" value="Ribonuclease H-like"/>
    <property type="match status" value="1"/>
</dbReference>
<dbReference type="PANTHER" id="PTHR37984">
    <property type="entry name" value="PROTEIN CBG26694"/>
    <property type="match status" value="1"/>
</dbReference>
<dbReference type="Gene3D" id="3.30.420.10">
    <property type="entry name" value="Ribonuclease H-like superfamily/Ribonuclease H"/>
    <property type="match status" value="1"/>
</dbReference>
<sequence length="804" mass="91017">MVNYFSSYIPYYAFIAKPLFSLLAKGVKWEWRAEHEVAFLQAKDALSAAPILGHPIQGTPYRLYTDTSDYALGSSLQQVQPILVGDLKGTASYNKLKAAWDAGHPVPKLFTTLTKEVIEAEEGGAWGATLDQTIVHVERVIAATECKALGAKEALVRFQPFIEGEQVIFITDHAALQWARVYENANRRLAAWGAVFAAYPGLRIIHRPGRSPVLEDLSTIVPDAEQQEEAQRLEDRNAFAPAKKAAFAIWWWEDVVDRLGIGTSGERAAGGATEPRQTRNLSPFAQADHWTYPAGARPDRDEEDWNRRAHLLISVSPKMERLFKEGYLEDPYFKDRYVEETPNPDKVLTPSRFQKGADALLYFVDADWKTRLCVPRTRVKFILRWIHESPHESAHAGPFKFVNRLRELFFWTSLTKDAEEWAGFVPAHVPPRPFATVSLDLITGLPPSGKERFTAILVIVDKLTRFAAMIPTHNNLSQEGFAKFFVDRIVNVYGMPERIISDRDKRWATAFWRSVVAQYGSVMALSSAHHPQTDGQTEILNATIEQMLCAYVTADRSSWAQWLGEVCFAYNSNVHSSTGYSPNFLLFGYSPRGAAGLLNPSVDPVVRPFLPSQKGEDFIEALESHQKAARDAVILAQERQACAYNKGRRPVEKIEEGDFVLVNPHSLELVDVEGTGKKLIQRTIGPFEVLEKINPVVYRLRLPDTYPMHPVFNLEHLRKYHISKPEFGKRTTLPETHDYLVATEEYIVEAILGHTTHPQKNGNQHMFRVRWEGYGPADDTWVSECDLRNAPVLKREYLKLHNLT</sequence>
<organism evidence="22 23">
    <name type="scientific">Mycena venus</name>
    <dbReference type="NCBI Taxonomy" id="2733690"/>
    <lineage>
        <taxon>Eukaryota</taxon>
        <taxon>Fungi</taxon>
        <taxon>Dikarya</taxon>
        <taxon>Basidiomycota</taxon>
        <taxon>Agaricomycotina</taxon>
        <taxon>Agaricomycetes</taxon>
        <taxon>Agaricomycetidae</taxon>
        <taxon>Agaricales</taxon>
        <taxon>Marasmiineae</taxon>
        <taxon>Mycenaceae</taxon>
        <taxon>Mycena</taxon>
    </lineage>
</organism>
<evidence type="ECO:0000256" key="6">
    <source>
        <dbReference type="ARBA" id="ARBA00022723"/>
    </source>
</evidence>
<dbReference type="GO" id="GO:0003677">
    <property type="term" value="F:DNA binding"/>
    <property type="evidence" value="ECO:0007669"/>
    <property type="project" value="UniProtKB-KW"/>
</dbReference>
<protein>
    <submittedName>
        <fullName evidence="22">Integrase catalytic domain-containing protein</fullName>
    </submittedName>
</protein>
<keyword evidence="15" id="KW-0238">DNA-binding</keyword>
<dbReference type="InterPro" id="IPR023780">
    <property type="entry name" value="Chromo_domain"/>
</dbReference>
<evidence type="ECO:0000256" key="11">
    <source>
        <dbReference type="ARBA" id="ARBA00022884"/>
    </source>
</evidence>
<dbReference type="EMBL" id="JACAZI010000001">
    <property type="protein sequence ID" value="KAF7371701.1"/>
    <property type="molecule type" value="Genomic_DNA"/>
</dbReference>
<keyword evidence="18" id="KW-0511">Multifunctional enzyme</keyword>
<dbReference type="Pfam" id="PF17921">
    <property type="entry name" value="Integrase_H2C2"/>
    <property type="match status" value="1"/>
</dbReference>
<dbReference type="CDD" id="cd00024">
    <property type="entry name" value="CD_CSD"/>
    <property type="match status" value="1"/>
</dbReference>
<evidence type="ECO:0000256" key="16">
    <source>
        <dbReference type="ARBA" id="ARBA00023172"/>
    </source>
</evidence>
<dbReference type="GO" id="GO:0015074">
    <property type="term" value="P:DNA integration"/>
    <property type="evidence" value="ECO:0007669"/>
    <property type="project" value="UniProtKB-KW"/>
</dbReference>
<dbReference type="GO" id="GO:0004190">
    <property type="term" value="F:aspartic-type endopeptidase activity"/>
    <property type="evidence" value="ECO:0007669"/>
    <property type="project" value="UniProtKB-KW"/>
</dbReference>
<dbReference type="GO" id="GO:0006310">
    <property type="term" value="P:DNA recombination"/>
    <property type="evidence" value="ECO:0007669"/>
    <property type="project" value="UniProtKB-KW"/>
</dbReference>
<evidence type="ECO:0000256" key="4">
    <source>
        <dbReference type="ARBA" id="ARBA00022695"/>
    </source>
</evidence>
<proteinExistence type="predicted"/>
<keyword evidence="8" id="KW-0255">Endonuclease</keyword>
<dbReference type="Proteomes" id="UP000620124">
    <property type="component" value="Unassembled WGS sequence"/>
</dbReference>
<dbReference type="AlphaFoldDB" id="A0A8H6Z7D2"/>
<evidence type="ECO:0000256" key="10">
    <source>
        <dbReference type="ARBA" id="ARBA00022842"/>
    </source>
</evidence>
<dbReference type="InterPro" id="IPR036397">
    <property type="entry name" value="RNaseH_sf"/>
</dbReference>
<dbReference type="GO" id="GO:0006508">
    <property type="term" value="P:proteolysis"/>
    <property type="evidence" value="ECO:0007669"/>
    <property type="project" value="UniProtKB-KW"/>
</dbReference>
<evidence type="ECO:0000256" key="9">
    <source>
        <dbReference type="ARBA" id="ARBA00022801"/>
    </source>
</evidence>
<keyword evidence="13" id="KW-0695">RNA-directed DNA polymerase</keyword>
<comment type="caution">
    <text evidence="22">The sequence shown here is derived from an EMBL/GenBank/DDBJ whole genome shotgun (WGS) entry which is preliminary data.</text>
</comment>
<dbReference type="GO" id="GO:0003964">
    <property type="term" value="F:RNA-directed DNA polymerase activity"/>
    <property type="evidence" value="ECO:0007669"/>
    <property type="project" value="UniProtKB-KW"/>
</dbReference>
<evidence type="ECO:0000256" key="8">
    <source>
        <dbReference type="ARBA" id="ARBA00022759"/>
    </source>
</evidence>
<keyword evidence="5" id="KW-0540">Nuclease</keyword>
<evidence type="ECO:0000256" key="12">
    <source>
        <dbReference type="ARBA" id="ARBA00022908"/>
    </source>
</evidence>
<keyword evidence="7" id="KW-0064">Aspartyl protease</keyword>
<gene>
    <name evidence="22" type="ORF">MVEN_00026500</name>
</gene>
<dbReference type="Gene3D" id="1.10.340.70">
    <property type="match status" value="1"/>
</dbReference>
<feature type="domain" description="Chromo" evidence="20">
    <location>
        <begin position="746"/>
        <end position="804"/>
    </location>
</feature>
<dbReference type="SMART" id="SM00298">
    <property type="entry name" value="CHROMO"/>
    <property type="match status" value="1"/>
</dbReference>
<keyword evidence="11" id="KW-0694">RNA-binding</keyword>
<dbReference type="InterPro" id="IPR041373">
    <property type="entry name" value="RT_RNaseH"/>
</dbReference>
<keyword evidence="23" id="KW-1185">Reference proteome</keyword>
<evidence type="ECO:0000256" key="15">
    <source>
        <dbReference type="ARBA" id="ARBA00023125"/>
    </source>
</evidence>
<keyword evidence="14" id="KW-0239">DNA-directed DNA polymerase</keyword>
<evidence type="ECO:0000256" key="18">
    <source>
        <dbReference type="ARBA" id="ARBA00023268"/>
    </source>
</evidence>
<dbReference type="SUPFAM" id="SSF54160">
    <property type="entry name" value="Chromo domain-like"/>
    <property type="match status" value="1"/>
</dbReference>
<evidence type="ECO:0000259" key="20">
    <source>
        <dbReference type="PROSITE" id="PS50013"/>
    </source>
</evidence>
<keyword evidence="2" id="KW-0645">Protease</keyword>
<dbReference type="Gene3D" id="2.40.50.40">
    <property type="match status" value="1"/>
</dbReference>
<dbReference type="InterPro" id="IPR016197">
    <property type="entry name" value="Chromo-like_dom_sf"/>
</dbReference>
<keyword evidence="16" id="KW-0233">DNA recombination</keyword>
<comment type="subcellular location">
    <subcellularLocation>
        <location evidence="1">Nucleus</location>
    </subcellularLocation>
</comment>
<dbReference type="PROSITE" id="PS50013">
    <property type="entry name" value="CHROMO_2"/>
    <property type="match status" value="1"/>
</dbReference>
<evidence type="ECO:0000256" key="19">
    <source>
        <dbReference type="SAM" id="MobiDB-lite"/>
    </source>
</evidence>
<dbReference type="InterPro" id="IPR000953">
    <property type="entry name" value="Chromo/chromo_shadow_dom"/>
</dbReference>
<dbReference type="GO" id="GO:0003723">
    <property type="term" value="F:RNA binding"/>
    <property type="evidence" value="ECO:0007669"/>
    <property type="project" value="UniProtKB-KW"/>
</dbReference>
<dbReference type="InterPro" id="IPR056924">
    <property type="entry name" value="SH3_Tf2-1"/>
</dbReference>
<feature type="region of interest" description="Disordered" evidence="19">
    <location>
        <begin position="264"/>
        <end position="284"/>
    </location>
</feature>
<keyword evidence="9" id="KW-0378">Hydrolase</keyword>
<keyword evidence="17" id="KW-0539">Nucleus</keyword>